<dbReference type="EMBL" id="HBEG01016808">
    <property type="protein sequence ID" value="CAD8354744.1"/>
    <property type="molecule type" value="Transcribed_RNA"/>
</dbReference>
<gene>
    <name evidence="2" type="ORF">PBAH0796_LOCUS10111</name>
</gene>
<proteinExistence type="predicted"/>
<keyword evidence="1" id="KW-1133">Transmembrane helix</keyword>
<keyword evidence="1" id="KW-0812">Transmembrane</keyword>
<feature type="transmembrane region" description="Helical" evidence="1">
    <location>
        <begin position="109"/>
        <end position="127"/>
    </location>
</feature>
<keyword evidence="1" id="KW-0472">Membrane</keyword>
<protein>
    <submittedName>
        <fullName evidence="2">Uncharacterized protein</fullName>
    </submittedName>
</protein>
<feature type="transmembrane region" description="Helical" evidence="1">
    <location>
        <begin position="239"/>
        <end position="261"/>
    </location>
</feature>
<accession>A0A7S0A7W3</accession>
<feature type="transmembrane region" description="Helical" evidence="1">
    <location>
        <begin position="339"/>
        <end position="360"/>
    </location>
</feature>
<name>A0A7S0A7W3_9DINO</name>
<sequence length="430" mass="48351">MAETVMAQQLALEALANEVQTLQAGCGQAQPPTAPPQPSADHPAIAAIKAASPEPEGNNSVMVPCRTLLTPCGKLSLPVTLSEPLGGAQVVLRRPEDMKDWIKNADERFSQFVIISVGSGVLLYMLLKVAVPAYRRKLVERWKQIVSGRLNTDLDDLSQKERDQEMARRMDPKAETFIAPGNIYRACAVMEFDRTPLCYFIYLVAQAAAAMFMQVYLPFRIFYDIFQNWQPVGIKSPFWYTQAIMHYIALAVLMLVMTSCITGKAVEKIVTGAEANFYILTHQLPDTATGVDRPSRVRSTINKYFWCVSSMVLNVWTSVLCQAIFILKIMTYSEESLESIVSISVVIYFIFGLDSLIMDIDPKLRPNYRQAVLARSEVCAYEPIWLKVLAELARVLSKWSGYFGLLGYLVLRWRNRFTGEELGGDGLEWK</sequence>
<reference evidence="2" key="1">
    <citation type="submission" date="2021-01" db="EMBL/GenBank/DDBJ databases">
        <authorList>
            <person name="Corre E."/>
            <person name="Pelletier E."/>
            <person name="Niang G."/>
            <person name="Scheremetjew M."/>
            <person name="Finn R."/>
            <person name="Kale V."/>
            <person name="Holt S."/>
            <person name="Cochrane G."/>
            <person name="Meng A."/>
            <person name="Brown T."/>
            <person name="Cohen L."/>
        </authorList>
    </citation>
    <scope>NUCLEOTIDE SEQUENCE</scope>
    <source>
        <strain evidence="2">Pbaha01</strain>
    </source>
</reference>
<evidence type="ECO:0000313" key="2">
    <source>
        <dbReference type="EMBL" id="CAD8354744.1"/>
    </source>
</evidence>
<organism evidence="2">
    <name type="scientific">Pyrodinium bahamense</name>
    <dbReference type="NCBI Taxonomy" id="73915"/>
    <lineage>
        <taxon>Eukaryota</taxon>
        <taxon>Sar</taxon>
        <taxon>Alveolata</taxon>
        <taxon>Dinophyceae</taxon>
        <taxon>Gonyaulacales</taxon>
        <taxon>Pyrocystaceae</taxon>
        <taxon>Pyrodinium</taxon>
    </lineage>
</organism>
<evidence type="ECO:0000256" key="1">
    <source>
        <dbReference type="SAM" id="Phobius"/>
    </source>
</evidence>
<dbReference type="AlphaFoldDB" id="A0A7S0A7W3"/>
<feature type="transmembrane region" description="Helical" evidence="1">
    <location>
        <begin position="199"/>
        <end position="219"/>
    </location>
</feature>
<feature type="transmembrane region" description="Helical" evidence="1">
    <location>
        <begin position="304"/>
        <end position="327"/>
    </location>
</feature>